<reference evidence="6" key="1">
    <citation type="submission" date="2019-08" db="EMBL/GenBank/DDBJ databases">
        <authorList>
            <person name="Kucharzyk K."/>
            <person name="Murdoch R.W."/>
            <person name="Higgins S."/>
            <person name="Loffler F."/>
        </authorList>
    </citation>
    <scope>NUCLEOTIDE SEQUENCE</scope>
</reference>
<organism evidence="6">
    <name type="scientific">bioreactor metagenome</name>
    <dbReference type="NCBI Taxonomy" id="1076179"/>
    <lineage>
        <taxon>unclassified sequences</taxon>
        <taxon>metagenomes</taxon>
        <taxon>ecological metagenomes</taxon>
    </lineage>
</organism>
<protein>
    <recommendedName>
        <fullName evidence="5">Radical SAM core domain-containing protein</fullName>
    </recommendedName>
</protein>
<dbReference type="PANTHER" id="PTHR11228:SF22">
    <property type="entry name" value="PEPTIDE BIOSYNTHESIS PROTEIN YYDG-RELATED"/>
    <property type="match status" value="1"/>
</dbReference>
<dbReference type="SUPFAM" id="SSF102114">
    <property type="entry name" value="Radical SAM enzymes"/>
    <property type="match status" value="1"/>
</dbReference>
<gene>
    <name evidence="6" type="ORF">SDC9_23605</name>
</gene>
<dbReference type="SFLD" id="SFLDS00029">
    <property type="entry name" value="Radical_SAM"/>
    <property type="match status" value="1"/>
</dbReference>
<proteinExistence type="predicted"/>
<dbReference type="InterPro" id="IPR007197">
    <property type="entry name" value="rSAM"/>
</dbReference>
<accession>A0A644UFJ4</accession>
<dbReference type="Pfam" id="PF04055">
    <property type="entry name" value="Radical_SAM"/>
    <property type="match status" value="1"/>
</dbReference>
<evidence type="ECO:0000256" key="3">
    <source>
        <dbReference type="ARBA" id="ARBA00023004"/>
    </source>
</evidence>
<evidence type="ECO:0000256" key="4">
    <source>
        <dbReference type="ARBA" id="ARBA00023014"/>
    </source>
</evidence>
<dbReference type="GO" id="GO:0003824">
    <property type="term" value="F:catalytic activity"/>
    <property type="evidence" value="ECO:0007669"/>
    <property type="project" value="InterPro"/>
</dbReference>
<sequence length="563" mass="64695">MESTVSLLIKASYQGDGDMLYRQVRHIVTMLEKKSFCEVILVFDSNEGDFIRQYAAPHKQENIDTANLLTNEGYLDRWVVSPSDEKTVRELYQRWYGSETTETHTAKNAPMSQPIFAFEITKGEYTLQADADVLICRRDWNHNYLQDMIDALNSAENVVSVGFNIAHKSNDFKPYSSPCLGEFVPEVRICLFNKERLLALRPFPNEIINGKYALTWYRSLQKLQHDKGMVSLRGGDGRTFYIHPQNDVKKDKSFLYGAMREIEHNHIPDIQFGKVDLIGTPQDWNYRKETDSGFHKLSHLIRASKLAYCLNGPEFPTNLNRIEIDITYDCHLRCRNCARSCSQAPDKDSLMSIQQIKRFVEESIANNVYWENIGLLGGEPFLHPQLKEICSILLEYKSVYSPETPIQITTSGNGKDITSQFSEIPAGVSIINTHKQTPHQSYFEPFNLAPIDQKAFLFSDYRNGCSTTSDCGLGLNKYGYYVCGVGGGIDRVMGFDIGLKHLPFSQEELMMQRSMLCRYCGHFCSRHYIHPENRKILTGEPRSKSWVEAYRKFEQNRPNLTLY</sequence>
<keyword evidence="4" id="KW-0411">Iron-sulfur</keyword>
<evidence type="ECO:0000256" key="2">
    <source>
        <dbReference type="ARBA" id="ARBA00022723"/>
    </source>
</evidence>
<dbReference type="CDD" id="cd01335">
    <property type="entry name" value="Radical_SAM"/>
    <property type="match status" value="1"/>
</dbReference>
<dbReference type="InterPro" id="IPR058240">
    <property type="entry name" value="rSAM_sf"/>
</dbReference>
<name>A0A644UFJ4_9ZZZZ</name>
<evidence type="ECO:0000259" key="5">
    <source>
        <dbReference type="Pfam" id="PF04055"/>
    </source>
</evidence>
<dbReference type="GO" id="GO:0051536">
    <property type="term" value="F:iron-sulfur cluster binding"/>
    <property type="evidence" value="ECO:0007669"/>
    <property type="project" value="UniProtKB-KW"/>
</dbReference>
<dbReference type="GO" id="GO:0046872">
    <property type="term" value="F:metal ion binding"/>
    <property type="evidence" value="ECO:0007669"/>
    <property type="project" value="UniProtKB-KW"/>
</dbReference>
<dbReference type="PANTHER" id="PTHR11228">
    <property type="entry name" value="RADICAL SAM DOMAIN PROTEIN"/>
    <property type="match status" value="1"/>
</dbReference>
<dbReference type="Gene3D" id="3.20.20.70">
    <property type="entry name" value="Aldolase class I"/>
    <property type="match status" value="1"/>
</dbReference>
<keyword evidence="1" id="KW-0949">S-adenosyl-L-methionine</keyword>
<keyword evidence="2" id="KW-0479">Metal-binding</keyword>
<dbReference type="AlphaFoldDB" id="A0A644UFJ4"/>
<comment type="caution">
    <text evidence="6">The sequence shown here is derived from an EMBL/GenBank/DDBJ whole genome shotgun (WGS) entry which is preliminary data.</text>
</comment>
<dbReference type="InterPro" id="IPR013785">
    <property type="entry name" value="Aldolase_TIM"/>
</dbReference>
<evidence type="ECO:0000256" key="1">
    <source>
        <dbReference type="ARBA" id="ARBA00022691"/>
    </source>
</evidence>
<keyword evidence="3" id="KW-0408">Iron</keyword>
<dbReference type="EMBL" id="VSSQ01000109">
    <property type="protein sequence ID" value="MPL77745.1"/>
    <property type="molecule type" value="Genomic_DNA"/>
</dbReference>
<evidence type="ECO:0000313" key="6">
    <source>
        <dbReference type="EMBL" id="MPL77745.1"/>
    </source>
</evidence>
<feature type="domain" description="Radical SAM core" evidence="5">
    <location>
        <begin position="326"/>
        <end position="414"/>
    </location>
</feature>
<dbReference type="InterPro" id="IPR050377">
    <property type="entry name" value="Radical_SAM_PqqE_MftC-like"/>
</dbReference>